<dbReference type="InterPro" id="IPR022225">
    <property type="entry name" value="Phage_tail_fibre_N"/>
</dbReference>
<evidence type="ECO:0000313" key="3">
    <source>
        <dbReference type="EMBL" id="WIV88533.1"/>
    </source>
</evidence>
<dbReference type="EMBL" id="CP127389">
    <property type="protein sequence ID" value="WIV88533.1"/>
    <property type="molecule type" value="Genomic_DNA"/>
</dbReference>
<organism evidence="3 4">
    <name type="scientific">Proteus appendicitidis</name>
    <dbReference type="NCBI Taxonomy" id="3034648"/>
    <lineage>
        <taxon>Bacteria</taxon>
        <taxon>Pseudomonadati</taxon>
        <taxon>Pseudomonadota</taxon>
        <taxon>Gammaproteobacteria</taxon>
        <taxon>Enterobacterales</taxon>
        <taxon>Morganellaceae</taxon>
        <taxon>Proteus</taxon>
    </lineage>
</organism>
<dbReference type="InterPro" id="IPR011083">
    <property type="entry name" value="Phage_tail_collar_dom"/>
</dbReference>
<dbReference type="SUPFAM" id="SSF88874">
    <property type="entry name" value="Receptor-binding domain of short tail fibre protein gp12"/>
    <property type="match status" value="1"/>
</dbReference>
<dbReference type="InterPro" id="IPR051934">
    <property type="entry name" value="Phage_Tail_Fiber_Structural"/>
</dbReference>
<protein>
    <submittedName>
        <fullName evidence="3">Phage tail protein</fullName>
    </submittedName>
</protein>
<dbReference type="Pfam" id="PF12571">
    <property type="entry name" value="Phage_tail_fib"/>
    <property type="match status" value="1"/>
</dbReference>
<accession>A0ABY8Y7Z1</accession>
<dbReference type="Gene3D" id="3.90.1340.10">
    <property type="entry name" value="Phage tail collar domain"/>
    <property type="match status" value="1"/>
</dbReference>
<gene>
    <name evidence="3" type="ORF">QQS39_00455</name>
</gene>
<feature type="domain" description="Phage tail fibre protein N-terminal" evidence="2">
    <location>
        <begin position="1"/>
        <end position="149"/>
    </location>
</feature>
<sequence>MSAKFFALLTVIGANKLAKATALGTTLKITQMAVGDGGGTLPTPDTQQTKLVGEKRRAGLNTLFVDPKNDSQIIAEQVIPENEGGYWIREIGLFDDEGSLIAVGNCPETYKPQLQEGSGRTQTIRMILTVSHTESVELKVDPSVILATRESVNDAIETASKSILDTVKKEYATKEDVKKKFDNSNVVHEVGASKEKVISQKGVTDLFQPKGTYPTASEMNVELNKKVDKASVSQQLGNDVNKVPSLDLVTKELGKKQASGNYADKLSTQTQVFNGATSATGSSSVTFRGNSVDLIVSNTVVLFKTKIGDANNEIALPNNSGTLALAGESYTKSQSDGRYQPTGNYALAGTSYTKIESDAKYQLKGNYSLIGDSYTKNESDSKYQQKGNYADKSSTQTQVFNSATSATGSSSVTFRGNSVDLIVSNTVVLFKTKIGDANNEIALPNNSGTLALAGESYTKSQSDGRYQPIGDYALKSELNDIELVPHPIPWSLSTAPTGYLICQGQTFNKTTYPKLATAYPSGKLPDLRGEFIRGSDADRGVDSGRVVLSTQPGNSLLSTNMLNNDSPVAKEYQQKVEWIGSSGTNNQGGYGIFQQIEGANGNETRPRNIAFLYIVRAA</sequence>
<evidence type="ECO:0000313" key="4">
    <source>
        <dbReference type="Proteomes" id="UP001226651"/>
    </source>
</evidence>
<evidence type="ECO:0000259" key="2">
    <source>
        <dbReference type="Pfam" id="PF12571"/>
    </source>
</evidence>
<dbReference type="PANTHER" id="PTHR35191">
    <property type="entry name" value="PROPHAGE SIDE TAIL FIBER PROTEIN HOMOLOG STFQ-RELATED"/>
    <property type="match status" value="1"/>
</dbReference>
<keyword evidence="4" id="KW-1185">Reference proteome</keyword>
<reference evidence="3 4" key="1">
    <citation type="submission" date="2023-06" db="EMBL/GenBank/DDBJ databases">
        <title>Proteus appendicitidis sp. nov., isolated from the appendiceal pus of an appendicitis patient in Yongzhou, China.</title>
        <authorList>
            <person name="Cai X."/>
        </authorList>
    </citation>
    <scope>NUCLEOTIDE SEQUENCE [LARGE SCALE GENOMIC DNA]</scope>
    <source>
        <strain evidence="3 4">HZ0627</strain>
    </source>
</reference>
<feature type="domain" description="Phage tail collar" evidence="1">
    <location>
        <begin position="487"/>
        <end position="532"/>
    </location>
</feature>
<dbReference type="Pfam" id="PF07484">
    <property type="entry name" value="Collar"/>
    <property type="match status" value="1"/>
</dbReference>
<proteinExistence type="predicted"/>
<dbReference type="Proteomes" id="UP001226651">
    <property type="component" value="Chromosome"/>
</dbReference>
<dbReference type="InterPro" id="IPR037053">
    <property type="entry name" value="Phage_tail_collar_dom_sf"/>
</dbReference>
<dbReference type="PANTHER" id="PTHR35191:SF1">
    <property type="entry name" value="PROPHAGE SIDE TAIL FIBER PROTEIN HOMOLOG STFQ-RELATED"/>
    <property type="match status" value="1"/>
</dbReference>
<evidence type="ECO:0000259" key="1">
    <source>
        <dbReference type="Pfam" id="PF07484"/>
    </source>
</evidence>
<name>A0ABY8Y7Z1_9GAMM</name>
<dbReference type="RefSeq" id="WP_285805199.1">
    <property type="nucleotide sequence ID" value="NZ_CP127389.1"/>
</dbReference>